<evidence type="ECO:0000256" key="4">
    <source>
        <dbReference type="ARBA" id="ARBA00023136"/>
    </source>
</evidence>
<dbReference type="GO" id="GO:0016874">
    <property type="term" value="F:ligase activity"/>
    <property type="evidence" value="ECO:0007669"/>
    <property type="project" value="UniProtKB-KW"/>
</dbReference>
<gene>
    <name evidence="7" type="ORF">SAMN05192534_102112</name>
</gene>
<keyword evidence="4 5" id="KW-0472">Membrane</keyword>
<feature type="transmembrane region" description="Helical" evidence="5">
    <location>
        <begin position="92"/>
        <end position="109"/>
    </location>
</feature>
<feature type="transmembrane region" description="Helical" evidence="5">
    <location>
        <begin position="21"/>
        <end position="43"/>
    </location>
</feature>
<feature type="transmembrane region" description="Helical" evidence="5">
    <location>
        <begin position="428"/>
        <end position="445"/>
    </location>
</feature>
<dbReference type="Proteomes" id="UP000199163">
    <property type="component" value="Unassembled WGS sequence"/>
</dbReference>
<proteinExistence type="predicted"/>
<dbReference type="PANTHER" id="PTHR37422:SF13">
    <property type="entry name" value="LIPOPOLYSACCHARIDE BIOSYNTHESIS PROTEIN PA4999-RELATED"/>
    <property type="match status" value="1"/>
</dbReference>
<feature type="transmembrane region" description="Helical" evidence="5">
    <location>
        <begin position="269"/>
        <end position="292"/>
    </location>
</feature>
<name>A0A1G8AD91_9BACI</name>
<feature type="transmembrane region" description="Helical" evidence="5">
    <location>
        <begin position="197"/>
        <end position="215"/>
    </location>
</feature>
<comment type="subcellular location">
    <subcellularLocation>
        <location evidence="1">Membrane</location>
        <topology evidence="1">Multi-pass membrane protein</topology>
    </subcellularLocation>
</comment>
<dbReference type="Pfam" id="PF04932">
    <property type="entry name" value="Wzy_C"/>
    <property type="match status" value="1"/>
</dbReference>
<evidence type="ECO:0000256" key="5">
    <source>
        <dbReference type="SAM" id="Phobius"/>
    </source>
</evidence>
<dbReference type="STRING" id="568899.SAMN05192534_102112"/>
<dbReference type="EMBL" id="FNDK01000002">
    <property type="protein sequence ID" value="SDH18806.1"/>
    <property type="molecule type" value="Genomic_DNA"/>
</dbReference>
<feature type="transmembrane region" description="Helical" evidence="5">
    <location>
        <begin position="49"/>
        <end position="71"/>
    </location>
</feature>
<dbReference type="OrthoDB" id="2786213at2"/>
<feature type="transmembrane region" description="Helical" evidence="5">
    <location>
        <begin position="312"/>
        <end position="334"/>
    </location>
</feature>
<feature type="transmembrane region" description="Helical" evidence="5">
    <location>
        <begin position="365"/>
        <end position="388"/>
    </location>
</feature>
<evidence type="ECO:0000256" key="2">
    <source>
        <dbReference type="ARBA" id="ARBA00022692"/>
    </source>
</evidence>
<dbReference type="InterPro" id="IPR051533">
    <property type="entry name" value="WaaL-like"/>
</dbReference>
<feature type="transmembrane region" description="Helical" evidence="5">
    <location>
        <begin position="145"/>
        <end position="164"/>
    </location>
</feature>
<keyword evidence="2 5" id="KW-0812">Transmembrane</keyword>
<feature type="transmembrane region" description="Helical" evidence="5">
    <location>
        <begin position="404"/>
        <end position="422"/>
    </location>
</feature>
<dbReference type="PANTHER" id="PTHR37422">
    <property type="entry name" value="TEICHURONIC ACID BIOSYNTHESIS PROTEIN TUAE"/>
    <property type="match status" value="1"/>
</dbReference>
<evidence type="ECO:0000313" key="7">
    <source>
        <dbReference type="EMBL" id="SDH18806.1"/>
    </source>
</evidence>
<keyword evidence="8" id="KW-1185">Reference proteome</keyword>
<reference evidence="7 8" key="1">
    <citation type="submission" date="2016-10" db="EMBL/GenBank/DDBJ databases">
        <authorList>
            <person name="de Groot N.N."/>
        </authorList>
    </citation>
    <scope>NUCLEOTIDE SEQUENCE [LARGE SCALE GENOMIC DNA]</scope>
    <source>
        <strain evidence="7 8">DSM 21632</strain>
    </source>
</reference>
<dbReference type="GO" id="GO:0016020">
    <property type="term" value="C:membrane"/>
    <property type="evidence" value="ECO:0007669"/>
    <property type="project" value="UniProtKB-SubCell"/>
</dbReference>
<accession>A0A1G8AD91</accession>
<feature type="domain" description="O-antigen ligase-related" evidence="6">
    <location>
        <begin position="232"/>
        <end position="380"/>
    </location>
</feature>
<keyword evidence="7" id="KW-0436">Ligase</keyword>
<feature type="transmembrane region" description="Helical" evidence="5">
    <location>
        <begin position="115"/>
        <end position="133"/>
    </location>
</feature>
<evidence type="ECO:0000256" key="1">
    <source>
        <dbReference type="ARBA" id="ARBA00004141"/>
    </source>
</evidence>
<dbReference type="AlphaFoldDB" id="A0A1G8AD91"/>
<evidence type="ECO:0000313" key="8">
    <source>
        <dbReference type="Proteomes" id="UP000199163"/>
    </source>
</evidence>
<protein>
    <submittedName>
        <fullName evidence="7">O-antigen ligase</fullName>
    </submittedName>
</protein>
<dbReference type="InterPro" id="IPR007016">
    <property type="entry name" value="O-antigen_ligase-rel_domated"/>
</dbReference>
<sequence length="453" mass="51352">MNGVTIVMFNRYLPLEKANQFLLLATTFIVVWTSFELLFTRVWNNWLPIVPSLLGYATEGLLIIMAAVVLFHPDIGRRHLLTKWQNPLNKSLLIFAGFVLFSLFVNNVPFAQGIFGVRAIFQFLVLFFILLAIDIPKRWVKQLFHIILGLGVMQAVIGIFQIIYRVPLPLRNTEQRRSISIGEEIRAFGLMDSSNTLGGYLVAVLLLLVMYMFVYRSQLTKKHWVIYTVIGFILLTGLGLTFSRQAFLALIACFGLIGLIFRKNKAFRIMLYTAVGLFVVFAVGYGLALMLFEGFAQRNMYTLDLSKNYRYLIVLSGLLVLTFSPVFGVGPGMFGSNAAFVFNSPFHQFMHEDLPSTMTTVDNNALYVLVEYGIIGVILLGLIAWSVLKTSGKMAAAADLKQRWMGLFIISFSVAWVCMGLLSTAWENHQIALFFWLFLGIGCNWRKRQQTEE</sequence>
<feature type="transmembrane region" description="Helical" evidence="5">
    <location>
        <begin position="224"/>
        <end position="257"/>
    </location>
</feature>
<evidence type="ECO:0000259" key="6">
    <source>
        <dbReference type="Pfam" id="PF04932"/>
    </source>
</evidence>
<organism evidence="7 8">
    <name type="scientific">Alteribacillus persepolensis</name>
    <dbReference type="NCBI Taxonomy" id="568899"/>
    <lineage>
        <taxon>Bacteria</taxon>
        <taxon>Bacillati</taxon>
        <taxon>Bacillota</taxon>
        <taxon>Bacilli</taxon>
        <taxon>Bacillales</taxon>
        <taxon>Bacillaceae</taxon>
        <taxon>Alteribacillus</taxon>
    </lineage>
</organism>
<evidence type="ECO:0000256" key="3">
    <source>
        <dbReference type="ARBA" id="ARBA00022989"/>
    </source>
</evidence>
<keyword evidence="3 5" id="KW-1133">Transmembrane helix</keyword>